<dbReference type="Gramene" id="C.cajan_24787.t">
    <property type="protein sequence ID" value="C.cajan_24787.t.cds1"/>
    <property type="gene ID" value="C.cajan_24787"/>
</dbReference>
<dbReference type="Proteomes" id="UP000075243">
    <property type="component" value="Unassembled WGS sequence"/>
</dbReference>
<gene>
    <name evidence="2" type="ORF">KK1_026261</name>
</gene>
<accession>A0A151SAR9</accession>
<feature type="compositionally biased region" description="Acidic residues" evidence="1">
    <location>
        <begin position="131"/>
        <end position="140"/>
    </location>
</feature>
<feature type="region of interest" description="Disordered" evidence="1">
    <location>
        <begin position="119"/>
        <end position="149"/>
    </location>
</feature>
<evidence type="ECO:0000313" key="2">
    <source>
        <dbReference type="EMBL" id="KYP51904.1"/>
    </source>
</evidence>
<keyword evidence="3" id="KW-1185">Reference proteome</keyword>
<organism evidence="2 3">
    <name type="scientific">Cajanus cajan</name>
    <name type="common">Pigeon pea</name>
    <name type="synonym">Cajanus indicus</name>
    <dbReference type="NCBI Taxonomy" id="3821"/>
    <lineage>
        <taxon>Eukaryota</taxon>
        <taxon>Viridiplantae</taxon>
        <taxon>Streptophyta</taxon>
        <taxon>Embryophyta</taxon>
        <taxon>Tracheophyta</taxon>
        <taxon>Spermatophyta</taxon>
        <taxon>Magnoliopsida</taxon>
        <taxon>eudicotyledons</taxon>
        <taxon>Gunneridae</taxon>
        <taxon>Pentapetalae</taxon>
        <taxon>rosids</taxon>
        <taxon>fabids</taxon>
        <taxon>Fabales</taxon>
        <taxon>Fabaceae</taxon>
        <taxon>Papilionoideae</taxon>
        <taxon>50 kb inversion clade</taxon>
        <taxon>NPAAA clade</taxon>
        <taxon>indigoferoid/millettioid clade</taxon>
        <taxon>Phaseoleae</taxon>
        <taxon>Cajanus</taxon>
    </lineage>
</organism>
<name>A0A151SAR9_CAJCA</name>
<dbReference type="STRING" id="3821.A0A151SAR9"/>
<dbReference type="PANTHER" id="PTHR37736:SF1">
    <property type="entry name" value="GLYCINE-RICH PROTEIN"/>
    <property type="match status" value="1"/>
</dbReference>
<evidence type="ECO:0000256" key="1">
    <source>
        <dbReference type="SAM" id="MobiDB-lite"/>
    </source>
</evidence>
<proteinExistence type="predicted"/>
<reference evidence="2" key="1">
    <citation type="journal article" date="2012" name="Nat. Biotechnol.">
        <title>Draft genome sequence of pigeonpea (Cajanus cajan), an orphan legume crop of resource-poor farmers.</title>
        <authorList>
            <person name="Varshney R.K."/>
            <person name="Chen W."/>
            <person name="Li Y."/>
            <person name="Bharti A.K."/>
            <person name="Saxena R.K."/>
            <person name="Schlueter J.A."/>
            <person name="Donoghue M.T."/>
            <person name="Azam S."/>
            <person name="Fan G."/>
            <person name="Whaley A.M."/>
            <person name="Farmer A.D."/>
            <person name="Sheridan J."/>
            <person name="Iwata A."/>
            <person name="Tuteja R."/>
            <person name="Penmetsa R.V."/>
            <person name="Wu W."/>
            <person name="Upadhyaya H.D."/>
            <person name="Yang S.P."/>
            <person name="Shah T."/>
            <person name="Saxena K.B."/>
            <person name="Michael T."/>
            <person name="McCombie W.R."/>
            <person name="Yang B."/>
            <person name="Zhang G."/>
            <person name="Yang H."/>
            <person name="Wang J."/>
            <person name="Spillane C."/>
            <person name="Cook D.R."/>
            <person name="May G.D."/>
            <person name="Xu X."/>
            <person name="Jackson S.A."/>
        </authorList>
    </citation>
    <scope>NUCLEOTIDE SEQUENCE [LARGE SCALE GENOMIC DNA]</scope>
</reference>
<protein>
    <submittedName>
        <fullName evidence="2">Uncharacterized protein</fullName>
    </submittedName>
</protein>
<dbReference type="EMBL" id="KQ483431">
    <property type="protein sequence ID" value="KYP51904.1"/>
    <property type="molecule type" value="Genomic_DNA"/>
</dbReference>
<sequence>MASTASLDVADGPVMSLISKRLRTLCKKMNPINAMEDSVSQGKSFNKEQEEVLINELEKLRQPLASALAKELEASVAHTRCDAETLAENSGSRRPQSRLLDICLFCIIFRRPQSRFQVQNKQDVAPTKKEEDDDNWDLPEVDAPYISTA</sequence>
<dbReference type="AlphaFoldDB" id="A0A151SAR9"/>
<dbReference type="PANTHER" id="PTHR37736">
    <property type="entry name" value="GLYCINE-RICH PROTEIN"/>
    <property type="match status" value="1"/>
</dbReference>
<evidence type="ECO:0000313" key="3">
    <source>
        <dbReference type="Proteomes" id="UP000075243"/>
    </source>
</evidence>